<accession>A0A0H5QFR8</accession>
<keyword evidence="2" id="KW-0813">Transport</keyword>
<evidence type="ECO:0000256" key="4">
    <source>
        <dbReference type="ARBA" id="ARBA00022989"/>
    </source>
</evidence>
<evidence type="ECO:0000313" key="7">
    <source>
        <dbReference type="EMBL" id="CRZ00898.1"/>
    </source>
</evidence>
<comment type="subcellular location">
    <subcellularLocation>
        <location evidence="1">Membrane</location>
        <topology evidence="1">Multi-pass membrane protein</topology>
    </subcellularLocation>
</comment>
<dbReference type="Pfam" id="PF08449">
    <property type="entry name" value="UAA"/>
    <property type="match status" value="1"/>
</dbReference>
<feature type="transmembrane region" description="Helical" evidence="6">
    <location>
        <begin position="199"/>
        <end position="220"/>
    </location>
</feature>
<dbReference type="GO" id="GO:0046964">
    <property type="term" value="F:3'-phosphoadenosine 5'-phosphosulfate transmembrane transporter activity"/>
    <property type="evidence" value="ECO:0007669"/>
    <property type="project" value="TreeGrafter"/>
</dbReference>
<feature type="transmembrane region" description="Helical" evidence="6">
    <location>
        <begin position="80"/>
        <end position="105"/>
    </location>
</feature>
<feature type="transmembrane region" description="Helical" evidence="6">
    <location>
        <begin position="165"/>
        <end position="187"/>
    </location>
</feature>
<organism evidence="7">
    <name type="scientific">Spongospora subterranea</name>
    <dbReference type="NCBI Taxonomy" id="70186"/>
    <lineage>
        <taxon>Eukaryota</taxon>
        <taxon>Sar</taxon>
        <taxon>Rhizaria</taxon>
        <taxon>Endomyxa</taxon>
        <taxon>Phytomyxea</taxon>
        <taxon>Plasmodiophorida</taxon>
        <taxon>Plasmodiophoridae</taxon>
        <taxon>Spongospora</taxon>
    </lineage>
</organism>
<proteinExistence type="predicted"/>
<dbReference type="InterPro" id="IPR013657">
    <property type="entry name" value="SCL35B1-4/HUT1"/>
</dbReference>
<dbReference type="PANTHER" id="PTHR10778:SF8">
    <property type="entry name" value="ADENOSINE 3'-PHOSPHO 5'-PHOSPHOSULFATE TRANSPORTER 2"/>
    <property type="match status" value="1"/>
</dbReference>
<evidence type="ECO:0000256" key="6">
    <source>
        <dbReference type="SAM" id="Phobius"/>
    </source>
</evidence>
<reference evidence="7" key="1">
    <citation type="submission" date="2015-04" db="EMBL/GenBank/DDBJ databases">
        <title>The genome sequence of the plant pathogenic Rhizarian Plasmodiophora brassicae reveals insights in its biotrophic life cycle and the origin of chitin synthesis.</title>
        <authorList>
            <person name="Schwelm A."/>
            <person name="Fogelqvist J."/>
            <person name="Knaust A."/>
            <person name="Julke S."/>
            <person name="Lilja T."/>
            <person name="Dhandapani V."/>
            <person name="Bonilla-Rosso G."/>
            <person name="Karlsson M."/>
            <person name="Shevchenko A."/>
            <person name="Choi S.R."/>
            <person name="Kim H.G."/>
            <person name="Park J.Y."/>
            <person name="Lim Y.P."/>
            <person name="Ludwig-Muller J."/>
            <person name="Dixelius C."/>
        </authorList>
    </citation>
    <scope>NUCLEOTIDE SEQUENCE</scope>
    <source>
        <tissue evidence="7">Potato root galls</tissue>
    </source>
</reference>
<evidence type="ECO:0000256" key="2">
    <source>
        <dbReference type="ARBA" id="ARBA00022448"/>
    </source>
</evidence>
<dbReference type="AlphaFoldDB" id="A0A0H5QFR8"/>
<dbReference type="GO" id="GO:0005789">
    <property type="term" value="C:endoplasmic reticulum membrane"/>
    <property type="evidence" value="ECO:0007669"/>
    <property type="project" value="TreeGrafter"/>
</dbReference>
<feature type="transmembrane region" description="Helical" evidence="6">
    <location>
        <begin position="18"/>
        <end position="41"/>
    </location>
</feature>
<dbReference type="EMBL" id="HACM01000456">
    <property type="protein sequence ID" value="CRZ00898.1"/>
    <property type="molecule type" value="Transcribed_RNA"/>
</dbReference>
<evidence type="ECO:0000256" key="5">
    <source>
        <dbReference type="ARBA" id="ARBA00023136"/>
    </source>
</evidence>
<dbReference type="PANTHER" id="PTHR10778">
    <property type="entry name" value="SOLUTE CARRIER FAMILY 35 MEMBER B"/>
    <property type="match status" value="1"/>
</dbReference>
<feature type="transmembrane region" description="Helical" evidence="6">
    <location>
        <begin position="135"/>
        <end position="153"/>
    </location>
</feature>
<keyword evidence="5 6" id="KW-0472">Membrane</keyword>
<protein>
    <recommendedName>
        <fullName evidence="8">Sugar phosphate transporter domain-containing protein</fullName>
    </recommendedName>
</protein>
<keyword evidence="3 6" id="KW-0812">Transmembrane</keyword>
<feature type="transmembrane region" description="Helical" evidence="6">
    <location>
        <begin position="47"/>
        <end position="68"/>
    </location>
</feature>
<evidence type="ECO:0000256" key="3">
    <source>
        <dbReference type="ARBA" id="ARBA00022692"/>
    </source>
</evidence>
<keyword evidence="4 6" id="KW-1133">Transmembrane helix</keyword>
<dbReference type="GO" id="GO:0000139">
    <property type="term" value="C:Golgi membrane"/>
    <property type="evidence" value="ECO:0007669"/>
    <property type="project" value="TreeGrafter"/>
</dbReference>
<name>A0A0H5QFR8_9EUKA</name>
<feature type="transmembrane region" description="Helical" evidence="6">
    <location>
        <begin position="287"/>
        <end position="306"/>
    </location>
</feature>
<evidence type="ECO:0008006" key="8">
    <source>
        <dbReference type="Google" id="ProtNLM"/>
    </source>
</evidence>
<evidence type="ECO:0000256" key="1">
    <source>
        <dbReference type="ARBA" id="ARBA00004141"/>
    </source>
</evidence>
<sequence length="338" mass="37253">MGQQRQGYEQHRSNGARLFIASSVVVFASYSVYSLLLEFILNGIPGYSFTTFLTLFQFASGALLLHLHRLCAKRESSAPIRAYLLLAVLSTSSFILSNLSCIYLTYPTQVLLKNGKLLPVMGVGRLWLNKRFPVLEYVSVVILTIGMIIFSLGNSLSPTALDRTGLILISGAVISDAFIGNAQELILRTYLSSKLELMYYTKGLGTLFILIVCILSGELYHGLYFCSQNLSVLLYLSAFSLSGLVGELSVLALIEKFGVIEAVTVTSLRKMFTIILSFILFPKPIVPAHYIGTIAVFSGIALNVYVKNVSQIDRALFSILGRHRGKVKYLIVDNSSFV</sequence>
<feature type="transmembrane region" description="Helical" evidence="6">
    <location>
        <begin position="232"/>
        <end position="254"/>
    </location>
</feature>